<sequence>MNDIGYFSRLSPDVMKKYQKKLNKLIQIYRSKPK</sequence>
<accession>W2N1B2</accession>
<reference evidence="1" key="1">
    <citation type="submission" date="2013-11" db="EMBL/GenBank/DDBJ databases">
        <title>The Genome Sequence of Phytophthora parasitica IAC_01/95.</title>
        <authorList>
            <consortium name="The Broad Institute Genomics Platform"/>
            <person name="Russ C."/>
            <person name="Tyler B."/>
            <person name="Panabieres F."/>
            <person name="Shan W."/>
            <person name="Tripathy S."/>
            <person name="Grunwald N."/>
            <person name="Machado M."/>
            <person name="Johnson C.S."/>
            <person name="Arredondo F."/>
            <person name="Hong C."/>
            <person name="Coffey M."/>
            <person name="Young S.K."/>
            <person name="Zeng Q."/>
            <person name="Gargeya S."/>
            <person name="Fitzgerald M."/>
            <person name="Abouelleil A."/>
            <person name="Alvarado L."/>
            <person name="Chapman S.B."/>
            <person name="Gainer-Dewar J."/>
            <person name="Goldberg J."/>
            <person name="Griggs A."/>
            <person name="Gujja S."/>
            <person name="Hansen M."/>
            <person name="Howarth C."/>
            <person name="Imamovic A."/>
            <person name="Ireland A."/>
            <person name="Larimer J."/>
            <person name="McCowan C."/>
            <person name="Murphy C."/>
            <person name="Pearson M."/>
            <person name="Poon T.W."/>
            <person name="Priest M."/>
            <person name="Roberts A."/>
            <person name="Saif S."/>
            <person name="Shea T."/>
            <person name="Sykes S."/>
            <person name="Wortman J."/>
            <person name="Nusbaum C."/>
            <person name="Birren B."/>
        </authorList>
    </citation>
    <scope>NUCLEOTIDE SEQUENCE [LARGE SCALE GENOMIC DNA]</scope>
    <source>
        <strain evidence="1">IAC_01/95</strain>
    </source>
</reference>
<name>W2N1B2_PHYNI</name>
<organism evidence="1">
    <name type="scientific">Phytophthora nicotianae</name>
    <name type="common">Potato buckeye rot agent</name>
    <name type="synonym">Phytophthora parasitica</name>
    <dbReference type="NCBI Taxonomy" id="4792"/>
    <lineage>
        <taxon>Eukaryota</taxon>
        <taxon>Sar</taxon>
        <taxon>Stramenopiles</taxon>
        <taxon>Oomycota</taxon>
        <taxon>Peronosporomycetes</taxon>
        <taxon>Peronosporales</taxon>
        <taxon>Peronosporaceae</taxon>
        <taxon>Phytophthora</taxon>
    </lineage>
</organism>
<evidence type="ECO:0000313" key="1">
    <source>
        <dbReference type="EMBL" id="ETM41484.1"/>
    </source>
</evidence>
<dbReference type="AlphaFoldDB" id="W2N1B2"/>
<protein>
    <submittedName>
        <fullName evidence="1">Uncharacterized protein</fullName>
    </submittedName>
</protein>
<dbReference type="Proteomes" id="UP000054532">
    <property type="component" value="Unassembled WGS sequence"/>
</dbReference>
<dbReference type="EMBL" id="KI694071">
    <property type="protein sequence ID" value="ETM41484.1"/>
    <property type="molecule type" value="Genomic_DNA"/>
</dbReference>
<gene>
    <name evidence="1" type="ORF">L914_12744</name>
</gene>
<proteinExistence type="predicted"/>